<keyword evidence="1 5" id="KW-0963">Cytoplasm</keyword>
<dbReference type="EMBL" id="JBHLTG010000006">
    <property type="protein sequence ID" value="MFC0680710.1"/>
    <property type="molecule type" value="Genomic_DNA"/>
</dbReference>
<accession>A0ABV6RUR3</accession>
<keyword evidence="5" id="KW-0678">Repressor</keyword>
<dbReference type="PANTHER" id="PTHR34984">
    <property type="entry name" value="CARBON STORAGE REGULATOR"/>
    <property type="match status" value="1"/>
</dbReference>
<evidence type="ECO:0000256" key="5">
    <source>
        <dbReference type="HAMAP-Rule" id="MF_00167"/>
    </source>
</evidence>
<keyword evidence="3 5" id="KW-0694">RNA-binding</keyword>
<dbReference type="PANTHER" id="PTHR34984:SF1">
    <property type="entry name" value="CARBON STORAGE REGULATOR"/>
    <property type="match status" value="1"/>
</dbReference>
<dbReference type="RefSeq" id="WP_386672703.1">
    <property type="nucleotide sequence ID" value="NZ_JBHLTG010000006.1"/>
</dbReference>
<comment type="subunit">
    <text evidence="5">Homodimer; the beta-strands of each monomer intercalate to form a hydrophobic core, while the alpha-helices form wings that extend away from the core.</text>
</comment>
<keyword evidence="7" id="KW-1185">Reference proteome</keyword>
<reference evidence="6 7" key="1">
    <citation type="submission" date="2024-09" db="EMBL/GenBank/DDBJ databases">
        <authorList>
            <person name="Sun Q."/>
            <person name="Mori K."/>
        </authorList>
    </citation>
    <scope>NUCLEOTIDE SEQUENCE [LARGE SCALE GENOMIC DNA]</scope>
    <source>
        <strain evidence="6 7">KCTC 23076</strain>
    </source>
</reference>
<keyword evidence="2 5" id="KW-0810">Translation regulation</keyword>
<comment type="subcellular location">
    <subcellularLocation>
        <location evidence="5">Cytoplasm</location>
    </subcellularLocation>
</comment>
<keyword evidence="4 5" id="KW-0010">Activator</keyword>
<evidence type="ECO:0000256" key="4">
    <source>
        <dbReference type="ARBA" id="ARBA00023159"/>
    </source>
</evidence>
<organism evidence="6 7">
    <name type="scientific">Lysobacter korlensis</name>
    <dbReference type="NCBI Taxonomy" id="553636"/>
    <lineage>
        <taxon>Bacteria</taxon>
        <taxon>Pseudomonadati</taxon>
        <taxon>Pseudomonadota</taxon>
        <taxon>Gammaproteobacteria</taxon>
        <taxon>Lysobacterales</taxon>
        <taxon>Lysobacteraceae</taxon>
        <taxon>Lysobacter</taxon>
    </lineage>
</organism>
<dbReference type="Proteomes" id="UP001589896">
    <property type="component" value="Unassembled WGS sequence"/>
</dbReference>
<dbReference type="InterPro" id="IPR003751">
    <property type="entry name" value="CsrA"/>
</dbReference>
<comment type="function">
    <text evidence="5">A key translational regulator that binds mRNA to regulate translation initiation and/or mRNA stability. Mediates global changes in gene expression, shifting from rapid growth to stress survival by linking envelope stress, the stringent response and the catabolite repression systems. Usually binds in the 5'-UTR; binding at or near the Shine-Dalgarno sequence prevents ribosome-binding, repressing translation, binding elsewhere in the 5'-UTR can activate translation and/or stabilize the mRNA. Its function is antagonized by small RNA(s).</text>
</comment>
<comment type="similarity">
    <text evidence="5">Belongs to the CsrA/RsmA family.</text>
</comment>
<proteinExistence type="inferred from homology"/>
<evidence type="ECO:0000313" key="6">
    <source>
        <dbReference type="EMBL" id="MFC0680710.1"/>
    </source>
</evidence>
<name>A0ABV6RUR3_9GAMM</name>
<dbReference type="HAMAP" id="MF_00167">
    <property type="entry name" value="CsrA"/>
    <property type="match status" value="1"/>
</dbReference>
<protein>
    <recommendedName>
        <fullName evidence="5">Translational regulator CsrA</fullName>
    </recommendedName>
    <alternativeName>
        <fullName evidence="5">Carbon storage regulator</fullName>
    </alternativeName>
</protein>
<dbReference type="SUPFAM" id="SSF117130">
    <property type="entry name" value="CsrA-like"/>
    <property type="match status" value="1"/>
</dbReference>
<evidence type="ECO:0000256" key="3">
    <source>
        <dbReference type="ARBA" id="ARBA00022884"/>
    </source>
</evidence>
<evidence type="ECO:0000313" key="7">
    <source>
        <dbReference type="Proteomes" id="UP001589896"/>
    </source>
</evidence>
<evidence type="ECO:0000256" key="2">
    <source>
        <dbReference type="ARBA" id="ARBA00022845"/>
    </source>
</evidence>
<comment type="caution">
    <text evidence="6">The sequence shown here is derived from an EMBL/GenBank/DDBJ whole genome shotgun (WGS) entry which is preliminary data.</text>
</comment>
<gene>
    <name evidence="5" type="primary">csrA</name>
    <name evidence="6" type="ORF">ACFFGH_23000</name>
</gene>
<sequence length="83" mass="8789">MLVLTRKRGERVLIGDDIIITVIDVRGEGVRIGFEAPKGIPIQRHEVVAAVSEANLAAASTGAGDADRLADLLKRTSEKPAAE</sequence>
<evidence type="ECO:0000256" key="1">
    <source>
        <dbReference type="ARBA" id="ARBA00022490"/>
    </source>
</evidence>
<dbReference type="Pfam" id="PF02599">
    <property type="entry name" value="CsrA"/>
    <property type="match status" value="1"/>
</dbReference>
<dbReference type="InterPro" id="IPR036107">
    <property type="entry name" value="CsrA_sf"/>
</dbReference>
<dbReference type="Gene3D" id="2.60.40.4380">
    <property type="entry name" value="Translational regulator CsrA"/>
    <property type="match status" value="1"/>
</dbReference>